<evidence type="ECO:0000313" key="2">
    <source>
        <dbReference type="EMBL" id="MDK3072121.1"/>
    </source>
</evidence>
<proteinExistence type="predicted"/>
<organism evidence="2 3">
    <name type="scientific">Sedimentitalea xiamensis</name>
    <dbReference type="NCBI Taxonomy" id="3050037"/>
    <lineage>
        <taxon>Bacteria</taxon>
        <taxon>Pseudomonadati</taxon>
        <taxon>Pseudomonadota</taxon>
        <taxon>Alphaproteobacteria</taxon>
        <taxon>Rhodobacterales</taxon>
        <taxon>Paracoccaceae</taxon>
        <taxon>Sedimentitalea</taxon>
    </lineage>
</organism>
<dbReference type="EMBL" id="JASNJE010000003">
    <property type="protein sequence ID" value="MDK3072121.1"/>
    <property type="molecule type" value="Genomic_DNA"/>
</dbReference>
<keyword evidence="3" id="KW-1185">Reference proteome</keyword>
<dbReference type="InterPro" id="IPR007172">
    <property type="entry name" value="DUF374"/>
</dbReference>
<feature type="domain" description="DUF374" evidence="1">
    <location>
        <begin position="74"/>
        <end position="136"/>
    </location>
</feature>
<dbReference type="RefSeq" id="WP_284484075.1">
    <property type="nucleotide sequence ID" value="NZ_JASNJE010000003.1"/>
</dbReference>
<evidence type="ECO:0000313" key="3">
    <source>
        <dbReference type="Proteomes" id="UP001227126"/>
    </source>
</evidence>
<sequence length="229" mass="25268">MSLRKRIADSAWFNDSLEGAFAAYIRFAHRTSTWQRIGFEPMEDAVRAGEPVIMALWHQRLMMAPFMFDTSLGPICSLTSSARAGSAVGRMLGRFGFDTVPMSSHKRHVALSRIVLGKMRDGVSIGIATDGPRGPARIASTVPLVWARASGKRVFVVAYAANRQISFPTWDRITLPAPWSRGVLICREWDETVPRKSTDAETEALRLKLEAALNDVTDAADRAVGRPLP</sequence>
<dbReference type="Pfam" id="PF04028">
    <property type="entry name" value="DUF374"/>
    <property type="match status" value="1"/>
</dbReference>
<accession>A0ABT7FAI6</accession>
<dbReference type="Proteomes" id="UP001227126">
    <property type="component" value="Unassembled WGS sequence"/>
</dbReference>
<protein>
    <submittedName>
        <fullName evidence="2">DUF374 domain-containing protein</fullName>
    </submittedName>
</protein>
<name>A0ABT7FAI6_9RHOB</name>
<reference evidence="2 3" key="1">
    <citation type="submission" date="2023-05" db="EMBL/GenBank/DDBJ databases">
        <title>Sedimentitalea sp. nov. JM2-8.</title>
        <authorList>
            <person name="Huang J."/>
        </authorList>
    </citation>
    <scope>NUCLEOTIDE SEQUENCE [LARGE SCALE GENOMIC DNA]</scope>
    <source>
        <strain evidence="2 3">JM2-8</strain>
    </source>
</reference>
<gene>
    <name evidence="2" type="ORF">QO034_03275</name>
</gene>
<evidence type="ECO:0000259" key="1">
    <source>
        <dbReference type="Pfam" id="PF04028"/>
    </source>
</evidence>
<comment type="caution">
    <text evidence="2">The sequence shown here is derived from an EMBL/GenBank/DDBJ whole genome shotgun (WGS) entry which is preliminary data.</text>
</comment>